<organism evidence="2 3">
    <name type="scientific">Candidatus Wallbacteria bacterium HGW-Wallbacteria-1</name>
    <dbReference type="NCBI Taxonomy" id="2013854"/>
    <lineage>
        <taxon>Bacteria</taxon>
        <taxon>Candidatus Walliibacteriota</taxon>
    </lineage>
</organism>
<sequence>MERDFRIEEVSRLTGLTKNYIYTCLKRMPEIFQGVVSTGQHNAKIFREEAIGLFREVSRLKKERLWSLGQIRSHMQNTRSREMASHSIEPLGCGHGHQSGGYEERVEKLEMDNLALRASLESREQEIMEQRRRSDTIILELTSQLRRLSESLTLMQTTAARVQAQSMAGFSQDDGVFEVVARSGQTGTRFSQTGRVVSENTRSAANRSDTDQTDDAEKNRRIEDSIQHPGDSGRGATQG</sequence>
<feature type="compositionally biased region" description="Basic and acidic residues" evidence="1">
    <location>
        <begin position="215"/>
        <end position="226"/>
    </location>
</feature>
<feature type="region of interest" description="Disordered" evidence="1">
    <location>
        <begin position="190"/>
        <end position="239"/>
    </location>
</feature>
<evidence type="ECO:0000256" key="1">
    <source>
        <dbReference type="SAM" id="MobiDB-lite"/>
    </source>
</evidence>
<reference evidence="2 3" key="1">
    <citation type="journal article" date="2017" name="ISME J.">
        <title>Potential for microbial H2 and metal transformations associated with novel bacteria and archaea in deep terrestrial subsurface sediments.</title>
        <authorList>
            <person name="Hernsdorf A.W."/>
            <person name="Amano Y."/>
            <person name="Miyakawa K."/>
            <person name="Ise K."/>
            <person name="Suzuki Y."/>
            <person name="Anantharaman K."/>
            <person name="Probst A."/>
            <person name="Burstein D."/>
            <person name="Thomas B.C."/>
            <person name="Banfield J.F."/>
        </authorList>
    </citation>
    <scope>NUCLEOTIDE SEQUENCE [LARGE SCALE GENOMIC DNA]</scope>
    <source>
        <strain evidence="2">HGW-Wallbacteria-1</strain>
    </source>
</reference>
<evidence type="ECO:0008006" key="4">
    <source>
        <dbReference type="Google" id="ProtNLM"/>
    </source>
</evidence>
<evidence type="ECO:0000313" key="3">
    <source>
        <dbReference type="Proteomes" id="UP000233256"/>
    </source>
</evidence>
<feature type="compositionally biased region" description="Polar residues" evidence="1">
    <location>
        <begin position="190"/>
        <end position="207"/>
    </location>
</feature>
<dbReference type="EMBL" id="PGXC01000002">
    <property type="protein sequence ID" value="PKK91590.1"/>
    <property type="molecule type" value="Genomic_DNA"/>
</dbReference>
<comment type="caution">
    <text evidence="2">The sequence shown here is derived from an EMBL/GenBank/DDBJ whole genome shotgun (WGS) entry which is preliminary data.</text>
</comment>
<evidence type="ECO:0000313" key="2">
    <source>
        <dbReference type="EMBL" id="PKK91590.1"/>
    </source>
</evidence>
<dbReference type="Proteomes" id="UP000233256">
    <property type="component" value="Unassembled WGS sequence"/>
</dbReference>
<dbReference type="AlphaFoldDB" id="A0A2N1PTE3"/>
<gene>
    <name evidence="2" type="ORF">CVV64_02650</name>
</gene>
<accession>A0A2N1PTE3</accession>
<name>A0A2N1PTE3_9BACT</name>
<proteinExistence type="predicted"/>
<protein>
    <recommendedName>
        <fullName evidence="4">HTH merR-type domain-containing protein</fullName>
    </recommendedName>
</protein>